<dbReference type="PROSITE" id="PS51649">
    <property type="entry name" value="NPH3"/>
    <property type="match status" value="1"/>
</dbReference>
<dbReference type="PANTHER" id="PTHR32370">
    <property type="entry name" value="OS12G0117600 PROTEIN"/>
    <property type="match status" value="1"/>
</dbReference>
<feature type="domain" description="NPH3" evidence="4">
    <location>
        <begin position="200"/>
        <end position="463"/>
    </location>
</feature>
<evidence type="ECO:0000256" key="2">
    <source>
        <dbReference type="ARBA" id="ARBA00022786"/>
    </source>
</evidence>
<evidence type="ECO:0000256" key="1">
    <source>
        <dbReference type="ARBA" id="ARBA00004906"/>
    </source>
</evidence>
<dbReference type="Pfam" id="PF03000">
    <property type="entry name" value="NPH3"/>
    <property type="match status" value="1"/>
</dbReference>
<comment type="similarity">
    <text evidence="3">Belongs to the NPH3 family.</text>
</comment>
<comment type="caution">
    <text evidence="5">The sequence shown here is derived from an EMBL/GenBank/DDBJ whole genome shotgun (WGS) entry which is preliminary data.</text>
</comment>
<reference evidence="6" key="1">
    <citation type="journal article" date="2024" name="IScience">
        <title>Strigolactones Initiate the Formation of Haustorium-like Structures in Castilleja.</title>
        <authorList>
            <person name="Buerger M."/>
            <person name="Peterson D."/>
            <person name="Chory J."/>
        </authorList>
    </citation>
    <scope>NUCLEOTIDE SEQUENCE [LARGE SCALE GENOMIC DNA]</scope>
</reference>
<evidence type="ECO:0000256" key="3">
    <source>
        <dbReference type="PROSITE-ProRule" id="PRU00982"/>
    </source>
</evidence>
<name>A0ABD3BXW0_9LAMI</name>
<evidence type="ECO:0000259" key="4">
    <source>
        <dbReference type="PROSITE" id="PS51649"/>
    </source>
</evidence>
<accession>A0ABD3BXW0</accession>
<evidence type="ECO:0000313" key="5">
    <source>
        <dbReference type="EMBL" id="KAL3622348.1"/>
    </source>
</evidence>
<dbReference type="Gene3D" id="3.30.710.10">
    <property type="entry name" value="Potassium Channel Kv1.1, Chain A"/>
    <property type="match status" value="1"/>
</dbReference>
<keyword evidence="6" id="KW-1185">Reference proteome</keyword>
<dbReference type="InterPro" id="IPR011333">
    <property type="entry name" value="SKP1/BTB/POZ_sf"/>
</dbReference>
<dbReference type="Proteomes" id="UP001632038">
    <property type="component" value="Unassembled WGS sequence"/>
</dbReference>
<protein>
    <recommendedName>
        <fullName evidence="4">NPH3 domain-containing protein</fullName>
    </recommendedName>
</protein>
<dbReference type="EMBL" id="JAVIJP010000060">
    <property type="protein sequence ID" value="KAL3622348.1"/>
    <property type="molecule type" value="Genomic_DNA"/>
</dbReference>
<dbReference type="SUPFAM" id="SSF54695">
    <property type="entry name" value="POZ domain"/>
    <property type="match status" value="1"/>
</dbReference>
<comment type="pathway">
    <text evidence="1">Protein modification; protein ubiquitination.</text>
</comment>
<dbReference type="InterPro" id="IPR027356">
    <property type="entry name" value="NPH3_dom"/>
</dbReference>
<dbReference type="AlphaFoldDB" id="A0ABD3BXW0"/>
<gene>
    <name evidence="5" type="ORF">CASFOL_033759</name>
</gene>
<evidence type="ECO:0000313" key="6">
    <source>
        <dbReference type="Proteomes" id="UP001632038"/>
    </source>
</evidence>
<sequence>MAARKGIEERPSWRPRSKLTSEIQLHICGSLFTLDKVLFASKSSKITKLLQKNSKDDLSALLPDIPADQESMELVGRFCHGFEIALSTQNVVRVACLAHYLGMTDSHCKNNLLSRALSFFEHDVIASWNNSIKAVKSAENVFSHAHQLGLIDYCVDSIISKAIENPCLLGEPFKSNLSDDDDDEDDVYRPNARRKLFDLDWKSEDLTNVSLRLYAPIIHAMSQRPVPHEYLAANLCRYASTWLFEKIEDDDETPSHEMKSRREIVETISALLPHQTGLVPCTFLSEMLKLAIGLDASAECKDGLEMRIGKQLDRATVNDLLLPSRGYAKAEKYDTECVRRILKNFYCNYEGPDPSPLNMVSELIDEFLAEISADIDLKTSTFLEIADMSIASSTGTQRTSDGIYRALDIYLEKHRHLTETEREKVCRILDCNKLSGEACEHAARNERLPVRVVVQVLFVVQLKLREAREVGGGGEEVKAEMERMGSKVMELEKKCGVMKRELEMERSSGGVVVNKNKKGKVGVWREMKRKLGCITNTNSVHDCNCHVKKKKVHPR</sequence>
<dbReference type="InterPro" id="IPR043454">
    <property type="entry name" value="NPH3/RPT2-like"/>
</dbReference>
<keyword evidence="2" id="KW-0833">Ubl conjugation pathway</keyword>
<proteinExistence type="inferred from homology"/>
<organism evidence="5 6">
    <name type="scientific">Castilleja foliolosa</name>
    <dbReference type="NCBI Taxonomy" id="1961234"/>
    <lineage>
        <taxon>Eukaryota</taxon>
        <taxon>Viridiplantae</taxon>
        <taxon>Streptophyta</taxon>
        <taxon>Embryophyta</taxon>
        <taxon>Tracheophyta</taxon>
        <taxon>Spermatophyta</taxon>
        <taxon>Magnoliopsida</taxon>
        <taxon>eudicotyledons</taxon>
        <taxon>Gunneridae</taxon>
        <taxon>Pentapetalae</taxon>
        <taxon>asterids</taxon>
        <taxon>lamiids</taxon>
        <taxon>Lamiales</taxon>
        <taxon>Orobanchaceae</taxon>
        <taxon>Pedicularideae</taxon>
        <taxon>Castillejinae</taxon>
        <taxon>Castilleja</taxon>
    </lineage>
</organism>